<dbReference type="FunCoup" id="A0A165JHJ3">
    <property type="interactions" value="236"/>
</dbReference>
<accession>A0A165JHJ3</accession>
<keyword evidence="2" id="KW-0378">Hydrolase</keyword>
<dbReference type="Pfam" id="PF00485">
    <property type="entry name" value="PRK"/>
    <property type="match status" value="1"/>
</dbReference>
<proteinExistence type="predicted"/>
<dbReference type="InParanoid" id="A0A165JHJ3"/>
<dbReference type="Gene3D" id="3.40.50.300">
    <property type="entry name" value="P-loop containing nucleotide triphosphate hydrolases"/>
    <property type="match status" value="2"/>
</dbReference>
<reference evidence="2 3" key="1">
    <citation type="journal article" date="2016" name="Mol. Biol. Evol.">
        <title>Comparative Genomics of Early-Diverging Mushroom-Forming Fungi Provides Insights into the Origins of Lignocellulose Decay Capabilities.</title>
        <authorList>
            <person name="Nagy L.G."/>
            <person name="Riley R."/>
            <person name="Tritt A."/>
            <person name="Adam C."/>
            <person name="Daum C."/>
            <person name="Floudas D."/>
            <person name="Sun H."/>
            <person name="Yadav J.S."/>
            <person name="Pangilinan J."/>
            <person name="Larsson K.H."/>
            <person name="Matsuura K."/>
            <person name="Barry K."/>
            <person name="Labutti K."/>
            <person name="Kuo R."/>
            <person name="Ohm R.A."/>
            <person name="Bhattacharya S.S."/>
            <person name="Shirouzu T."/>
            <person name="Yoshinaga Y."/>
            <person name="Martin F.M."/>
            <person name="Grigoriev I.V."/>
            <person name="Hibbett D.S."/>
        </authorList>
    </citation>
    <scope>NUCLEOTIDE SEQUENCE [LARGE SCALE GENOMIC DNA]</scope>
    <source>
        <strain evidence="2 3">HHB12733</strain>
    </source>
</reference>
<evidence type="ECO:0000313" key="3">
    <source>
        <dbReference type="Proteomes" id="UP000076842"/>
    </source>
</evidence>
<dbReference type="InterPro" id="IPR027417">
    <property type="entry name" value="P-loop_NTPase"/>
</dbReference>
<protein>
    <submittedName>
        <fullName evidence="2">p-loop containing nucleoside triphosphate hydrolase protein</fullName>
    </submittedName>
</protein>
<feature type="domain" description="Phosphoribulokinase/uridine kinase" evidence="1">
    <location>
        <begin position="27"/>
        <end position="192"/>
    </location>
</feature>
<dbReference type="GO" id="GO:0016301">
    <property type="term" value="F:kinase activity"/>
    <property type="evidence" value="ECO:0007669"/>
    <property type="project" value="InterPro"/>
</dbReference>
<evidence type="ECO:0000259" key="1">
    <source>
        <dbReference type="Pfam" id="PF00485"/>
    </source>
</evidence>
<sequence>MDAAVADGAAYLLDRLTRLPDDQRLLVGCCGRPASGKTTFALLLTKTINRLYRAQQQQRSDIAICIPQDGFHHTRAMLDTFPDVKEAYDRRGAAFTFDDVGYYNLVSQLRQPIHAGPRPTIITAPSFEHAIKDPVPDSIIILPTARIVILEGLYTFLATDGWKKSSELLDERWFVDADAKTATTRIVLRHVATGVAKDMDEAIWRAANNDMPNGDFLTANMMTPTRIIKSVDDPSLSTLPLGD</sequence>
<dbReference type="STRING" id="1353952.A0A165JHJ3"/>
<name>A0A165JHJ3_9BASI</name>
<dbReference type="AlphaFoldDB" id="A0A165JHJ3"/>
<organism evidence="2 3">
    <name type="scientific">Calocera cornea HHB12733</name>
    <dbReference type="NCBI Taxonomy" id="1353952"/>
    <lineage>
        <taxon>Eukaryota</taxon>
        <taxon>Fungi</taxon>
        <taxon>Dikarya</taxon>
        <taxon>Basidiomycota</taxon>
        <taxon>Agaricomycotina</taxon>
        <taxon>Dacrymycetes</taxon>
        <taxon>Dacrymycetales</taxon>
        <taxon>Dacrymycetaceae</taxon>
        <taxon>Calocera</taxon>
    </lineage>
</organism>
<dbReference type="GO" id="GO:0005524">
    <property type="term" value="F:ATP binding"/>
    <property type="evidence" value="ECO:0007669"/>
    <property type="project" value="InterPro"/>
</dbReference>
<dbReference type="SUPFAM" id="SSF52540">
    <property type="entry name" value="P-loop containing nucleoside triphosphate hydrolases"/>
    <property type="match status" value="1"/>
</dbReference>
<dbReference type="InterPro" id="IPR006083">
    <property type="entry name" value="PRK/URK"/>
</dbReference>
<evidence type="ECO:0000313" key="2">
    <source>
        <dbReference type="EMBL" id="KZT61846.1"/>
    </source>
</evidence>
<dbReference type="Proteomes" id="UP000076842">
    <property type="component" value="Unassembled WGS sequence"/>
</dbReference>
<dbReference type="EMBL" id="KV423920">
    <property type="protein sequence ID" value="KZT61846.1"/>
    <property type="molecule type" value="Genomic_DNA"/>
</dbReference>
<keyword evidence="3" id="KW-1185">Reference proteome</keyword>
<gene>
    <name evidence="2" type="ORF">CALCODRAFT_427025</name>
</gene>
<dbReference type="PANTHER" id="PTHR10285">
    <property type="entry name" value="URIDINE KINASE"/>
    <property type="match status" value="1"/>
</dbReference>
<dbReference type="OrthoDB" id="6362633at2759"/>
<dbReference type="GO" id="GO:0016787">
    <property type="term" value="F:hydrolase activity"/>
    <property type="evidence" value="ECO:0007669"/>
    <property type="project" value="UniProtKB-KW"/>
</dbReference>